<dbReference type="HOGENOM" id="CLU_655195_0_0_10"/>
<dbReference type="PANTHER" id="PTHR34817">
    <property type="entry name" value="NUCLEOTIDYLTRANSFERASE"/>
    <property type="match status" value="1"/>
</dbReference>
<gene>
    <name evidence="1" type="ORF">KAOT1_13722</name>
</gene>
<dbReference type="InterPro" id="IPR018775">
    <property type="entry name" value="RlaP"/>
</dbReference>
<evidence type="ECO:0000313" key="2">
    <source>
        <dbReference type="Proteomes" id="UP000002945"/>
    </source>
</evidence>
<dbReference type="AlphaFoldDB" id="A9DK93"/>
<dbReference type="eggNOG" id="COG3541">
    <property type="taxonomic scope" value="Bacteria"/>
</dbReference>
<dbReference type="Pfam" id="PF10127">
    <property type="entry name" value="RlaP"/>
    <property type="match status" value="1"/>
</dbReference>
<reference evidence="1 2" key="1">
    <citation type="journal article" date="2011" name="J. Bacteriol.">
        <title>Genome sequence of the algicidal bacterium Kordia algicida OT-1.</title>
        <authorList>
            <person name="Lee H.S."/>
            <person name="Kang S.G."/>
            <person name="Kwon K.K."/>
            <person name="Lee J.H."/>
            <person name="Kim S.J."/>
        </authorList>
    </citation>
    <scope>NUCLEOTIDE SEQUENCE [LARGE SCALE GENOMIC DNA]</scope>
    <source>
        <strain evidence="1 2">OT-1</strain>
    </source>
</reference>
<evidence type="ECO:0000313" key="1">
    <source>
        <dbReference type="EMBL" id="EDP98280.1"/>
    </source>
</evidence>
<protein>
    <recommendedName>
        <fullName evidence="3">Nucleotidyltransferase</fullName>
    </recommendedName>
</protein>
<dbReference type="STRING" id="391587.KAOT1_13722"/>
<keyword evidence="2" id="KW-1185">Reference proteome</keyword>
<organism evidence="1 2">
    <name type="scientific">Kordia algicida OT-1</name>
    <dbReference type="NCBI Taxonomy" id="391587"/>
    <lineage>
        <taxon>Bacteria</taxon>
        <taxon>Pseudomonadati</taxon>
        <taxon>Bacteroidota</taxon>
        <taxon>Flavobacteriia</taxon>
        <taxon>Flavobacteriales</taxon>
        <taxon>Flavobacteriaceae</taxon>
        <taxon>Kordia</taxon>
    </lineage>
</organism>
<dbReference type="PANTHER" id="PTHR34817:SF2">
    <property type="entry name" value="NUCLEOTIDYLTRANSFERASE"/>
    <property type="match status" value="1"/>
</dbReference>
<dbReference type="RefSeq" id="WP_007095293.1">
    <property type="nucleotide sequence ID" value="NZ_CP142125.1"/>
</dbReference>
<dbReference type="Proteomes" id="UP000002945">
    <property type="component" value="Unassembled WGS sequence"/>
</dbReference>
<accession>A9DK93</accession>
<sequence length="419" mass="49201">METKILEKLNEIERDKNIEILFAVESGSRAWGFASPDSDYDIRFVYKHKTDWYLNLWEQKDTIQFMTEDELDGSGWDLRKALKLLSKSNPALLDWIFSPIVYKSSETFLEEIKIVAQNNFNPVAGFFHYHNMNRTFEATLNTKKMTLKSYFYAIRTALCANWIYKKETIPPVNFRELYPLLDKESSLLLDELILLKSKHIEKSNEPIDTRLIDLAKGIIAENNEVRNDLKNIKPNPEDFTTLFRKQFGVLDLKVEVKHLARLIESKSVTNYDAQLGEVYCDIFERNHKQDDFKTIIQKLYKNPLINNQKINKDDFDSVDEKTAKNILISSIIKECKYGEHYMKWHEAAQLADVFLNSFEDIETIYINSYWEKALVSKPLYPDELDLGGWTNISWSYWYDYGLFVVSKNKIGVIWFGDDS</sequence>
<evidence type="ECO:0008006" key="3">
    <source>
        <dbReference type="Google" id="ProtNLM"/>
    </source>
</evidence>
<proteinExistence type="predicted"/>
<dbReference type="OrthoDB" id="9796845at2"/>
<name>A9DK93_9FLAO</name>
<dbReference type="EMBL" id="ABIB01000001">
    <property type="protein sequence ID" value="EDP98280.1"/>
    <property type="molecule type" value="Genomic_DNA"/>
</dbReference>
<comment type="caution">
    <text evidence="1">The sequence shown here is derived from an EMBL/GenBank/DDBJ whole genome shotgun (WGS) entry which is preliminary data.</text>
</comment>